<feature type="coiled-coil region" evidence="4">
    <location>
        <begin position="380"/>
        <end position="411"/>
    </location>
</feature>
<evidence type="ECO:0000256" key="6">
    <source>
        <dbReference type="SAM" id="SignalP"/>
    </source>
</evidence>
<dbReference type="PATRIC" id="fig|1288826.3.peg.3272"/>
<keyword evidence="6" id="KW-0732">Signal</keyword>
<dbReference type="Proteomes" id="UP000011960">
    <property type="component" value="Unassembled WGS sequence"/>
</dbReference>
<evidence type="ECO:0000256" key="1">
    <source>
        <dbReference type="ARBA" id="ARBA00001946"/>
    </source>
</evidence>
<dbReference type="SMART" id="SM00267">
    <property type="entry name" value="GGDEF"/>
    <property type="match status" value="1"/>
</dbReference>
<feature type="chain" id="PRO_5004081185" description="diguanylate cyclase" evidence="6">
    <location>
        <begin position="27"/>
        <end position="749"/>
    </location>
</feature>
<evidence type="ECO:0000256" key="5">
    <source>
        <dbReference type="SAM" id="Phobius"/>
    </source>
</evidence>
<dbReference type="InterPro" id="IPR029787">
    <property type="entry name" value="Nucleotide_cyclase"/>
</dbReference>
<evidence type="ECO:0000256" key="3">
    <source>
        <dbReference type="ARBA" id="ARBA00034247"/>
    </source>
</evidence>
<gene>
    <name evidence="8" type="ORF">MSNKSG1_16456</name>
</gene>
<organism evidence="8 9">
    <name type="scientific">Marinobacter santoriniensis NKSG1</name>
    <dbReference type="NCBI Taxonomy" id="1288826"/>
    <lineage>
        <taxon>Bacteria</taxon>
        <taxon>Pseudomonadati</taxon>
        <taxon>Pseudomonadota</taxon>
        <taxon>Gammaproteobacteria</taxon>
        <taxon>Pseudomonadales</taxon>
        <taxon>Marinobacteraceae</taxon>
        <taxon>Marinobacter</taxon>
    </lineage>
</organism>
<dbReference type="InterPro" id="IPR000160">
    <property type="entry name" value="GGDEF_dom"/>
</dbReference>
<feature type="domain" description="GGDEF" evidence="7">
    <location>
        <begin position="612"/>
        <end position="746"/>
    </location>
</feature>
<dbReference type="GO" id="GO:0052621">
    <property type="term" value="F:diguanylate cyclase activity"/>
    <property type="evidence" value="ECO:0007669"/>
    <property type="project" value="UniProtKB-EC"/>
</dbReference>
<dbReference type="GO" id="GO:1902201">
    <property type="term" value="P:negative regulation of bacterial-type flagellum-dependent cell motility"/>
    <property type="evidence" value="ECO:0007669"/>
    <property type="project" value="TreeGrafter"/>
</dbReference>
<dbReference type="InterPro" id="IPR050469">
    <property type="entry name" value="Diguanylate_Cyclase"/>
</dbReference>
<dbReference type="PANTHER" id="PTHR45138:SF9">
    <property type="entry name" value="DIGUANYLATE CYCLASE DGCM-RELATED"/>
    <property type="match status" value="1"/>
</dbReference>
<feature type="signal peptide" evidence="6">
    <location>
        <begin position="1"/>
        <end position="26"/>
    </location>
</feature>
<dbReference type="InterPro" id="IPR043128">
    <property type="entry name" value="Rev_trsase/Diguanyl_cyclase"/>
</dbReference>
<evidence type="ECO:0000313" key="8">
    <source>
        <dbReference type="EMBL" id="EMP54340.1"/>
    </source>
</evidence>
<comment type="caution">
    <text evidence="8">The sequence shown here is derived from an EMBL/GenBank/DDBJ whole genome shotgun (WGS) entry which is preliminary data.</text>
</comment>
<feature type="transmembrane region" description="Helical" evidence="5">
    <location>
        <begin position="242"/>
        <end position="263"/>
    </location>
</feature>
<dbReference type="EC" id="2.7.7.65" evidence="2"/>
<dbReference type="SUPFAM" id="SSF55073">
    <property type="entry name" value="Nucleotide cyclase"/>
    <property type="match status" value="1"/>
</dbReference>
<dbReference type="AlphaFoldDB" id="M7CQI1"/>
<feature type="transmembrane region" description="Helical" evidence="5">
    <location>
        <begin position="275"/>
        <end position="294"/>
    </location>
</feature>
<dbReference type="eggNOG" id="COG0697">
    <property type="taxonomic scope" value="Bacteria"/>
</dbReference>
<dbReference type="NCBIfam" id="TIGR00254">
    <property type="entry name" value="GGDEF"/>
    <property type="match status" value="1"/>
</dbReference>
<keyword evidence="4" id="KW-0175">Coiled coil</keyword>
<protein>
    <recommendedName>
        <fullName evidence="2">diguanylate cyclase</fullName>
        <ecNumber evidence="2">2.7.7.65</ecNumber>
    </recommendedName>
</protein>
<dbReference type="Pfam" id="PF00990">
    <property type="entry name" value="GGDEF"/>
    <property type="match status" value="1"/>
</dbReference>
<dbReference type="eggNOG" id="COG3706">
    <property type="taxonomic scope" value="Bacteria"/>
</dbReference>
<evidence type="ECO:0000256" key="2">
    <source>
        <dbReference type="ARBA" id="ARBA00012528"/>
    </source>
</evidence>
<keyword evidence="5" id="KW-0812">Transmembrane</keyword>
<dbReference type="EMBL" id="APAT01000024">
    <property type="protein sequence ID" value="EMP54340.1"/>
    <property type="molecule type" value="Genomic_DNA"/>
</dbReference>
<dbReference type="PANTHER" id="PTHR45138">
    <property type="entry name" value="REGULATORY COMPONENTS OF SENSORY TRANSDUCTION SYSTEM"/>
    <property type="match status" value="1"/>
</dbReference>
<proteinExistence type="predicted"/>
<feature type="transmembrane region" description="Helical" evidence="5">
    <location>
        <begin position="360"/>
        <end position="381"/>
    </location>
</feature>
<feature type="transmembrane region" description="Helical" evidence="5">
    <location>
        <begin position="182"/>
        <end position="200"/>
    </location>
</feature>
<dbReference type="FunFam" id="3.30.70.270:FF:000001">
    <property type="entry name" value="Diguanylate cyclase domain protein"/>
    <property type="match status" value="1"/>
</dbReference>
<feature type="transmembrane region" description="Helical" evidence="5">
    <location>
        <begin position="331"/>
        <end position="354"/>
    </location>
</feature>
<sequence>MQQLATPAIWFLRLWLICCLPVAAFAASQSVDEGWEYRWGDSPFDKAGVPVWTRQHAPEQWHSIAFPSNPPGRNGHDHAWFRVTLPEGSWQAPILYIYSVDIIVQVWFDGKKIYQYGTFDAEGKGPFEGWPWHAISLPENYAGQPIYFRVFSNYTDIGLWGEVAIMDKPDLVLRVLDTSTESLVIAGFCALIAMLALLFAMMQPQNPNFTSLALFSAATAVMLVSESQASLLISYHPLVWDYLAAGSYYLIPVAMALLLSQWLKSQSVQWLEWIWKFHLGYAAGAIALALVGAVDLSSTFPVFDALFLVSLVLMTAIAIRHFRGLLREQQVLLGTFGLFSLLLVLDMAVAHSILPWGRVPVSWGALAFSLAVVTITARHYVSSQRSLNELNRTLEQQVRERTARAESLAERERARARLLMLETRKGRQLANVIAKLQDQDGIDQAFQVLASSIPELCRPLTGAFYRRVADNFYERVVCWADAPSSHRFPVSLGGAGPLPETRLLEDGSMAGRGDGVICFRMNVQSPSGLLTEGVLLLDGPVLEEGLRDYGSARIVSSTQQFLDKIGVTLSGILLREELQRFSYEDSLTGLKNWRFFDELFAHEGALAQRNGHPLSLLLIDIDHFKQFNDTYGHPAGDGVLRMVADLLRQQFRESDTVCRYGGEEFLVMMPQAPLAEAAERAEDLRQSIARATCLEKGVDLGKITVSVGVASWPESTELMSNLIRQADQALYRAKAGGRDRVASATPQSV</sequence>
<feature type="transmembrane region" description="Helical" evidence="5">
    <location>
        <begin position="300"/>
        <end position="319"/>
    </location>
</feature>
<keyword evidence="9" id="KW-1185">Reference proteome</keyword>
<dbReference type="Gene3D" id="3.30.70.270">
    <property type="match status" value="1"/>
</dbReference>
<comment type="cofactor">
    <cofactor evidence="1">
        <name>Mg(2+)</name>
        <dbReference type="ChEBI" id="CHEBI:18420"/>
    </cofactor>
</comment>
<dbReference type="PROSITE" id="PS50887">
    <property type="entry name" value="GGDEF"/>
    <property type="match status" value="1"/>
</dbReference>
<name>M7CQI1_9GAMM</name>
<keyword evidence="5" id="KW-1133">Transmembrane helix</keyword>
<reference evidence="8 9" key="1">
    <citation type="journal article" date="2013" name="Genome Announc.">
        <title>Genome Sequence of Hydrothermal Arsenic-Respiring Bacterium Marinobacter santoriniensis NKSG1T.</title>
        <authorList>
            <person name="Handley K.M."/>
            <person name="Upton M."/>
            <person name="Beatson S.A."/>
            <person name="Hery M."/>
            <person name="Lloyd J.R."/>
        </authorList>
    </citation>
    <scope>NUCLEOTIDE SEQUENCE [LARGE SCALE GENOMIC DNA]</scope>
    <source>
        <strain evidence="8 9">NKSG1</strain>
    </source>
</reference>
<accession>M7CQI1</accession>
<comment type="catalytic activity">
    <reaction evidence="3">
        <text>2 GTP = 3',3'-c-di-GMP + 2 diphosphate</text>
        <dbReference type="Rhea" id="RHEA:24898"/>
        <dbReference type="ChEBI" id="CHEBI:33019"/>
        <dbReference type="ChEBI" id="CHEBI:37565"/>
        <dbReference type="ChEBI" id="CHEBI:58805"/>
        <dbReference type="EC" id="2.7.7.65"/>
    </reaction>
</comment>
<evidence type="ECO:0000256" key="4">
    <source>
        <dbReference type="SAM" id="Coils"/>
    </source>
</evidence>
<dbReference type="CDD" id="cd01949">
    <property type="entry name" value="GGDEF"/>
    <property type="match status" value="1"/>
</dbReference>
<evidence type="ECO:0000259" key="7">
    <source>
        <dbReference type="PROSITE" id="PS50887"/>
    </source>
</evidence>
<evidence type="ECO:0000313" key="9">
    <source>
        <dbReference type="Proteomes" id="UP000011960"/>
    </source>
</evidence>
<dbReference type="GO" id="GO:0043709">
    <property type="term" value="P:cell adhesion involved in single-species biofilm formation"/>
    <property type="evidence" value="ECO:0007669"/>
    <property type="project" value="TreeGrafter"/>
</dbReference>
<keyword evidence="5" id="KW-0472">Membrane</keyword>
<dbReference type="STRING" id="1288826.MSNKSG1_16456"/>
<dbReference type="GO" id="GO:0005886">
    <property type="term" value="C:plasma membrane"/>
    <property type="evidence" value="ECO:0007669"/>
    <property type="project" value="TreeGrafter"/>
</dbReference>